<feature type="domain" description="D-alanyl-D-alanine carboxypeptidase-like core" evidence="3">
    <location>
        <begin position="341"/>
        <end position="449"/>
    </location>
</feature>
<evidence type="ECO:0000313" key="5">
    <source>
        <dbReference type="Proteomes" id="UP001597338"/>
    </source>
</evidence>
<evidence type="ECO:0000256" key="2">
    <source>
        <dbReference type="SAM" id="SignalP"/>
    </source>
</evidence>
<name>A0ABW4VAD5_9MICO</name>
<dbReference type="CDD" id="cd14814">
    <property type="entry name" value="Peptidase_M15"/>
    <property type="match status" value="1"/>
</dbReference>
<feature type="region of interest" description="Disordered" evidence="1">
    <location>
        <begin position="123"/>
        <end position="188"/>
    </location>
</feature>
<feature type="compositionally biased region" description="Low complexity" evidence="1">
    <location>
        <begin position="33"/>
        <end position="42"/>
    </location>
</feature>
<keyword evidence="4" id="KW-0121">Carboxypeptidase</keyword>
<evidence type="ECO:0000313" key="4">
    <source>
        <dbReference type="EMBL" id="MFD2026988.1"/>
    </source>
</evidence>
<feature type="chain" id="PRO_5046126228" evidence="2">
    <location>
        <begin position="22"/>
        <end position="453"/>
    </location>
</feature>
<keyword evidence="2" id="KW-0732">Signal</keyword>
<evidence type="ECO:0000256" key="1">
    <source>
        <dbReference type="SAM" id="MobiDB-lite"/>
    </source>
</evidence>
<evidence type="ECO:0000259" key="3">
    <source>
        <dbReference type="Pfam" id="PF02557"/>
    </source>
</evidence>
<dbReference type="PANTHER" id="PTHR34385:SF1">
    <property type="entry name" value="PEPTIDOGLYCAN L-ALANYL-D-GLUTAMATE ENDOPEPTIDASE CWLK"/>
    <property type="match status" value="1"/>
</dbReference>
<dbReference type="PANTHER" id="PTHR34385">
    <property type="entry name" value="D-ALANYL-D-ALANINE CARBOXYPEPTIDASE"/>
    <property type="match status" value="1"/>
</dbReference>
<organism evidence="4 5">
    <name type="scientific">Promicromonospora aerolata</name>
    <dbReference type="NCBI Taxonomy" id="195749"/>
    <lineage>
        <taxon>Bacteria</taxon>
        <taxon>Bacillati</taxon>
        <taxon>Actinomycetota</taxon>
        <taxon>Actinomycetes</taxon>
        <taxon>Micrococcales</taxon>
        <taxon>Promicromonosporaceae</taxon>
        <taxon>Promicromonospora</taxon>
    </lineage>
</organism>
<dbReference type="EMBL" id="JBHUHF010000001">
    <property type="protein sequence ID" value="MFD2026988.1"/>
    <property type="molecule type" value="Genomic_DNA"/>
</dbReference>
<keyword evidence="4" id="KW-0378">Hydrolase</keyword>
<feature type="signal peptide" evidence="2">
    <location>
        <begin position="1"/>
        <end position="21"/>
    </location>
</feature>
<keyword evidence="5" id="KW-1185">Reference proteome</keyword>
<proteinExistence type="predicted"/>
<dbReference type="GO" id="GO:0004180">
    <property type="term" value="F:carboxypeptidase activity"/>
    <property type="evidence" value="ECO:0007669"/>
    <property type="project" value="UniProtKB-KW"/>
</dbReference>
<dbReference type="InterPro" id="IPR009045">
    <property type="entry name" value="Zn_M74/Hedgehog-like"/>
</dbReference>
<comment type="caution">
    <text evidence="4">The sequence shown here is derived from an EMBL/GenBank/DDBJ whole genome shotgun (WGS) entry which is preliminary data.</text>
</comment>
<keyword evidence="4" id="KW-0645">Protease</keyword>
<protein>
    <submittedName>
        <fullName evidence="4">D-alanyl-D-alanine carboxypeptidase family protein</fullName>
    </submittedName>
</protein>
<reference evidence="5" key="1">
    <citation type="journal article" date="2019" name="Int. J. Syst. Evol. Microbiol.">
        <title>The Global Catalogue of Microorganisms (GCM) 10K type strain sequencing project: providing services to taxonomists for standard genome sequencing and annotation.</title>
        <authorList>
            <consortium name="The Broad Institute Genomics Platform"/>
            <consortium name="The Broad Institute Genome Sequencing Center for Infectious Disease"/>
            <person name="Wu L."/>
            <person name="Ma J."/>
        </authorList>
    </citation>
    <scope>NUCLEOTIDE SEQUENCE [LARGE SCALE GENOMIC DNA]</scope>
    <source>
        <strain evidence="5">CCM 7043</strain>
    </source>
</reference>
<dbReference type="SUPFAM" id="SSF55166">
    <property type="entry name" value="Hedgehog/DD-peptidase"/>
    <property type="match status" value="1"/>
</dbReference>
<dbReference type="Gene3D" id="3.30.1380.10">
    <property type="match status" value="1"/>
</dbReference>
<accession>A0ABW4VAD5</accession>
<dbReference type="InterPro" id="IPR052179">
    <property type="entry name" value="DD-CPase-like"/>
</dbReference>
<gene>
    <name evidence="4" type="ORF">ACFSL2_15855</name>
</gene>
<dbReference type="Pfam" id="PF02557">
    <property type="entry name" value="VanY"/>
    <property type="match status" value="1"/>
</dbReference>
<dbReference type="RefSeq" id="WP_377198759.1">
    <property type="nucleotide sequence ID" value="NZ_JBHUHF010000001.1"/>
</dbReference>
<dbReference type="Proteomes" id="UP001597338">
    <property type="component" value="Unassembled WGS sequence"/>
</dbReference>
<sequence>MRRSSFALAAALTSVALTTTAAVSVTGSGGTAAGSPGTAAAAERAPQPGGVVVGSAVVTDPEVRSASEKADAVLTDADYVTREGDLNHKNRKRVRAAAEDLRAMLERAHDAAGTTVAAARATTAAASRDAGRTPLSERAAAGAERAAEDGSPERTPVAAATEPTNLAGAATGAPAIDEPDTTDLPILDTPLADSVDATADAKAADAKTEAKAEAKADAKADAKAGTKADAKAAAAKAAPSAADIEKVTKSLQRIITKADGDAVVSVKAGPTPAEIAAAKEAAQERREAKAARIAERKADRAREAAAERAAEAKEMARTAKNYGNGQIPSNVLCSLSWAGGEQLRCDAAASLEDLNNAFRGAFGRNLALTDGYRSYGDQVSVAAAKGGLAAVPGTSNHGLGQAVDLSGGIQSFGTAEHSWMVANAGKYGWKLPGWAQAGGSKPEAWHWEYGTSY</sequence>
<dbReference type="InterPro" id="IPR003709">
    <property type="entry name" value="VanY-like_core_dom"/>
</dbReference>
<feature type="region of interest" description="Disordered" evidence="1">
    <location>
        <begin position="27"/>
        <end position="46"/>
    </location>
</feature>